<organism evidence="2 3">
    <name type="scientific">Halorubrum rubrum</name>
    <dbReference type="NCBI Taxonomy" id="1126240"/>
    <lineage>
        <taxon>Archaea</taxon>
        <taxon>Methanobacteriati</taxon>
        <taxon>Methanobacteriota</taxon>
        <taxon>Stenosarchaea group</taxon>
        <taxon>Halobacteria</taxon>
        <taxon>Halobacteriales</taxon>
        <taxon>Haloferacaceae</taxon>
        <taxon>Halorubrum</taxon>
    </lineage>
</organism>
<dbReference type="InterPro" id="IPR036116">
    <property type="entry name" value="FN3_sf"/>
</dbReference>
<protein>
    <recommendedName>
        <fullName evidence="1">Fibronectin type-III domain-containing protein</fullName>
    </recommendedName>
</protein>
<accession>A0ABD5R1H0</accession>
<dbReference type="InterPro" id="IPR013783">
    <property type="entry name" value="Ig-like_fold"/>
</dbReference>
<feature type="domain" description="Fibronectin type-III" evidence="1">
    <location>
        <begin position="108"/>
        <end position="201"/>
    </location>
</feature>
<evidence type="ECO:0000313" key="2">
    <source>
        <dbReference type="EMBL" id="MFC5278656.1"/>
    </source>
</evidence>
<gene>
    <name evidence="2" type="ORF">ACFPM1_07795</name>
</gene>
<sequence>MPRQFTTGLPDEDQPLLGNGVEDEIAVDRESAPTNYGDVRIQIRETGASSWDGSAAGFGEFIGAFDTITMEFVGREDGERYEVRARTETEHVTGGWTEPVAITTQFPGATALTMTAAGTTTVDLAWTDNADNETGQRVIRERQRADGTWRRQRVVADAGVDAETFTDDTAQPDRTYRYRVEPYTEHTSAQSDTVTATTDALAGVRDRRVAARGWTVEVDHPSGDTLRPTVLEGAEWRPRLKAKPQVRIPVPKSDTWEAEGVEGSTIRAWKHGTRLPIGEVRSVEREEGQGGTRDVIIAAGGVALDDDVEGIEYPEEDAHIAAEEVITDELGWVANVDDPQTSAREDVRIYQASDSADFSGGIEGESGGDPFPATSPLTVQDNEVYAEATGWFQEAEDADGGGVTNTTQGGEWSDGQAVELRSGDSRTFDLDTEHTIPQGELYLTLVYAIPSDTGPGLEVTVDVDGGSEIVVESFGEGGLNPTGGDFDLAAFEVLLTDGDVGDLPPGNHSVEVGIPVTSGGEMLLDFVHQRDDRFSYDLGDTTPVDGVVTGWQQHPADVDVVFEPISSVEQVVAGQLDVEMATDQGPVALGLRNDTTASWTEGSGTSFATDFASPSQLLQARVTLGREDSGSQSGQFGDVPHRLDFLNLYADLVNTPVLIDFVHRGSILDLLNRIADAGNFIWELRRASESADAEYRIEWTQPGQRVADREPTLVSYQGRRTIEGSYQRVIAEGKTARVEAETVTTNDYGLNVGLDEGPVDAGSETVYDVGDRSSTYERNIDYTIGHSEGTLTILEGGSMSPDTDYQIDYEWRYEGRYAQPGVADPNTLREQFPDATSDRECEQLALAVVREVAAPLEEAEVTIREDDPDRPLVASIPADRLPFEGPLKVREVSADAREVTLTLGSRESAGDVVDNFNDRLSAVARNV</sequence>
<dbReference type="Proteomes" id="UP001596118">
    <property type="component" value="Unassembled WGS sequence"/>
</dbReference>
<keyword evidence="3" id="KW-1185">Reference proteome</keyword>
<evidence type="ECO:0000313" key="3">
    <source>
        <dbReference type="Proteomes" id="UP001596118"/>
    </source>
</evidence>
<dbReference type="SUPFAM" id="SSF49265">
    <property type="entry name" value="Fibronectin type III"/>
    <property type="match status" value="1"/>
</dbReference>
<comment type="caution">
    <text evidence="2">The sequence shown here is derived from an EMBL/GenBank/DDBJ whole genome shotgun (WGS) entry which is preliminary data.</text>
</comment>
<dbReference type="Gene3D" id="2.60.40.10">
    <property type="entry name" value="Immunoglobulins"/>
    <property type="match status" value="1"/>
</dbReference>
<dbReference type="EMBL" id="JBHSKY010000007">
    <property type="protein sequence ID" value="MFC5278656.1"/>
    <property type="molecule type" value="Genomic_DNA"/>
</dbReference>
<dbReference type="RefSeq" id="WP_256411063.1">
    <property type="nucleotide sequence ID" value="NZ_JANHDM010000003.1"/>
</dbReference>
<name>A0ABD5R1H0_9EURY</name>
<dbReference type="PROSITE" id="PS50853">
    <property type="entry name" value="FN3"/>
    <property type="match status" value="1"/>
</dbReference>
<dbReference type="AlphaFoldDB" id="A0ABD5R1H0"/>
<proteinExistence type="predicted"/>
<reference evidence="2 3" key="1">
    <citation type="journal article" date="2019" name="Int. J. Syst. Evol. Microbiol.">
        <title>The Global Catalogue of Microorganisms (GCM) 10K type strain sequencing project: providing services to taxonomists for standard genome sequencing and annotation.</title>
        <authorList>
            <consortium name="The Broad Institute Genomics Platform"/>
            <consortium name="The Broad Institute Genome Sequencing Center for Infectious Disease"/>
            <person name="Wu L."/>
            <person name="Ma J."/>
        </authorList>
    </citation>
    <scope>NUCLEOTIDE SEQUENCE [LARGE SCALE GENOMIC DNA]</scope>
    <source>
        <strain evidence="2 3">CGMCC 1.12124</strain>
    </source>
</reference>
<dbReference type="InterPro" id="IPR003961">
    <property type="entry name" value="FN3_dom"/>
</dbReference>
<evidence type="ECO:0000259" key="1">
    <source>
        <dbReference type="PROSITE" id="PS50853"/>
    </source>
</evidence>